<name>W2LNQ3_PHYNI</name>
<dbReference type="OrthoDB" id="10370945at2759"/>
<accession>W2LNQ3</accession>
<dbReference type="AlphaFoldDB" id="W2LNQ3"/>
<dbReference type="Proteomes" id="UP000054423">
    <property type="component" value="Unassembled WGS sequence"/>
</dbReference>
<protein>
    <submittedName>
        <fullName evidence="1">Uncharacterized protein</fullName>
    </submittedName>
</protein>
<organism evidence="1">
    <name type="scientific">Phytophthora nicotianae</name>
    <name type="common">Potato buckeye rot agent</name>
    <name type="synonym">Phytophthora parasitica</name>
    <dbReference type="NCBI Taxonomy" id="4792"/>
    <lineage>
        <taxon>Eukaryota</taxon>
        <taxon>Sar</taxon>
        <taxon>Stramenopiles</taxon>
        <taxon>Oomycota</taxon>
        <taxon>Peronosporomycetes</taxon>
        <taxon>Peronosporales</taxon>
        <taxon>Peronosporaceae</taxon>
        <taxon>Phytophthora</taxon>
    </lineage>
</organism>
<evidence type="ECO:0000313" key="1">
    <source>
        <dbReference type="EMBL" id="ETL98344.1"/>
    </source>
</evidence>
<dbReference type="VEuPathDB" id="FungiDB:PPTG_09103"/>
<sequence>MDLERSGQLVELIGACASAAAGDLRIGTVAEATGWSWEYDEDEEVDIELSQTDFQQIMSPMTNAIDEAASINAPATTPELVTNRERVGMVDDVEEESTAVAREWCNSINPDDRGADGGQRICTI</sequence>
<reference evidence="1" key="1">
    <citation type="submission" date="2013-11" db="EMBL/GenBank/DDBJ databases">
        <title>The Genome Sequence of Phytophthora parasitica CHvinca01.</title>
        <authorList>
            <consortium name="The Broad Institute Genomics Platform"/>
            <person name="Russ C."/>
            <person name="Tyler B."/>
            <person name="Panabieres F."/>
            <person name="Shan W."/>
            <person name="Tripathy S."/>
            <person name="Grunwald N."/>
            <person name="Machado M."/>
            <person name="Johnson C.S."/>
            <person name="Arredondo F."/>
            <person name="Hong C."/>
            <person name="Coffey M."/>
            <person name="Young S.K."/>
            <person name="Zeng Q."/>
            <person name="Gargeya S."/>
            <person name="Fitzgerald M."/>
            <person name="Abouelleil A."/>
            <person name="Alvarado L."/>
            <person name="Chapman S.B."/>
            <person name="Gainer-Dewar J."/>
            <person name="Goldberg J."/>
            <person name="Griggs A."/>
            <person name="Gujja S."/>
            <person name="Hansen M."/>
            <person name="Howarth C."/>
            <person name="Imamovic A."/>
            <person name="Ireland A."/>
            <person name="Larimer J."/>
            <person name="McCowan C."/>
            <person name="Murphy C."/>
            <person name="Pearson M."/>
            <person name="Poon T.W."/>
            <person name="Priest M."/>
            <person name="Roberts A."/>
            <person name="Saif S."/>
            <person name="Shea T."/>
            <person name="Sykes S."/>
            <person name="Wortman J."/>
            <person name="Nusbaum C."/>
            <person name="Birren B."/>
        </authorList>
    </citation>
    <scope>NUCLEOTIDE SEQUENCE [LARGE SCALE GENOMIC DNA]</scope>
    <source>
        <strain evidence="1">CHvinca01</strain>
    </source>
</reference>
<proteinExistence type="predicted"/>
<gene>
    <name evidence="1" type="ORF">L917_04566</name>
</gene>
<dbReference type="EMBL" id="KI678567">
    <property type="protein sequence ID" value="ETL98344.1"/>
    <property type="molecule type" value="Genomic_DNA"/>
</dbReference>